<proteinExistence type="predicted"/>
<comment type="caution">
    <text evidence="1">The sequence shown here is derived from an EMBL/GenBank/DDBJ whole genome shotgun (WGS) entry which is preliminary data.</text>
</comment>
<gene>
    <name evidence="1" type="ORF">HNR78_003152</name>
</gene>
<name>A0AA89NTC3_9BACL</name>
<reference evidence="1 2" key="1">
    <citation type="submission" date="2020-08" db="EMBL/GenBank/DDBJ databases">
        <title>Genomic Encyclopedia of Type Strains, Phase IV (KMG-IV): sequencing the most valuable type-strain genomes for metagenomic binning, comparative biology and taxonomic classification.</title>
        <authorList>
            <person name="Goeker M."/>
        </authorList>
    </citation>
    <scope>NUCLEOTIDE SEQUENCE [LARGE SCALE GENOMIC DNA]</scope>
    <source>
        <strain evidence="1 2">DSM 14590</strain>
    </source>
</reference>
<protein>
    <submittedName>
        <fullName evidence="1">Uncharacterized protein</fullName>
    </submittedName>
</protein>
<evidence type="ECO:0000313" key="1">
    <source>
        <dbReference type="EMBL" id="MBB3870249.1"/>
    </source>
</evidence>
<evidence type="ECO:0000313" key="2">
    <source>
        <dbReference type="Proteomes" id="UP000613002"/>
    </source>
</evidence>
<organism evidence="1 2">
    <name type="scientific">Parageobacillus toebii NBRC 107807</name>
    <dbReference type="NCBI Taxonomy" id="1223503"/>
    <lineage>
        <taxon>Bacteria</taxon>
        <taxon>Bacillati</taxon>
        <taxon>Bacillota</taxon>
        <taxon>Bacilli</taxon>
        <taxon>Bacillales</taxon>
        <taxon>Anoxybacillaceae</taxon>
        <taxon>Parageobacillus</taxon>
    </lineage>
</organism>
<keyword evidence="2" id="KW-1185">Reference proteome</keyword>
<sequence>MMLLIHDVIHKMIYDLEKSSDVLNYNQKSR</sequence>
<accession>A0AA89NTC3</accession>
<dbReference type="Proteomes" id="UP000613002">
    <property type="component" value="Unassembled WGS sequence"/>
</dbReference>
<dbReference type="EMBL" id="JACICZ010000018">
    <property type="protein sequence ID" value="MBB3870249.1"/>
    <property type="molecule type" value="Genomic_DNA"/>
</dbReference>
<dbReference type="AlphaFoldDB" id="A0AA89NTC3"/>